<reference evidence="2 3" key="1">
    <citation type="submission" date="2023-04" db="EMBL/GenBank/DDBJ databases">
        <title>Genome of Basidiobolus ranarum AG-B5.</title>
        <authorList>
            <person name="Stajich J.E."/>
            <person name="Carter-House D."/>
            <person name="Gryganskyi A."/>
        </authorList>
    </citation>
    <scope>NUCLEOTIDE SEQUENCE [LARGE SCALE GENOMIC DNA]</scope>
    <source>
        <strain evidence="2 3">AG-B5</strain>
    </source>
</reference>
<evidence type="ECO:0000313" key="3">
    <source>
        <dbReference type="Proteomes" id="UP001479436"/>
    </source>
</evidence>
<dbReference type="EMBL" id="JASJQH010007159">
    <property type="protein sequence ID" value="KAK9717131.1"/>
    <property type="molecule type" value="Genomic_DNA"/>
</dbReference>
<sequence>MSNTVEGAAPLSSSDEEESVGPHGDTDDKIVTHAGKIPDTSRHFNPHANLTMC</sequence>
<proteinExistence type="predicted"/>
<keyword evidence="3" id="KW-1185">Reference proteome</keyword>
<dbReference type="Proteomes" id="UP001479436">
    <property type="component" value="Unassembled WGS sequence"/>
</dbReference>
<protein>
    <submittedName>
        <fullName evidence="2">Uncharacterized protein</fullName>
    </submittedName>
</protein>
<evidence type="ECO:0000313" key="2">
    <source>
        <dbReference type="EMBL" id="KAK9717131.1"/>
    </source>
</evidence>
<comment type="caution">
    <text evidence="2">The sequence shown here is derived from an EMBL/GenBank/DDBJ whole genome shotgun (WGS) entry which is preliminary data.</text>
</comment>
<organism evidence="2 3">
    <name type="scientific">Basidiobolus ranarum</name>
    <dbReference type="NCBI Taxonomy" id="34480"/>
    <lineage>
        <taxon>Eukaryota</taxon>
        <taxon>Fungi</taxon>
        <taxon>Fungi incertae sedis</taxon>
        <taxon>Zoopagomycota</taxon>
        <taxon>Entomophthoromycotina</taxon>
        <taxon>Basidiobolomycetes</taxon>
        <taxon>Basidiobolales</taxon>
        <taxon>Basidiobolaceae</taxon>
        <taxon>Basidiobolus</taxon>
    </lineage>
</organism>
<evidence type="ECO:0000256" key="1">
    <source>
        <dbReference type="SAM" id="MobiDB-lite"/>
    </source>
</evidence>
<name>A0ABR2W221_9FUNG</name>
<accession>A0ABR2W221</accession>
<gene>
    <name evidence="2" type="ORF">K7432_006428</name>
</gene>
<feature type="region of interest" description="Disordered" evidence="1">
    <location>
        <begin position="1"/>
        <end position="53"/>
    </location>
</feature>